<evidence type="ECO:0000313" key="1">
    <source>
        <dbReference type="EMBL" id="CCA18769.1"/>
    </source>
</evidence>
<dbReference type="AlphaFoldDB" id="F0WC56"/>
<reference evidence="1" key="2">
    <citation type="submission" date="2011-02" db="EMBL/GenBank/DDBJ databases">
        <authorList>
            <person name="MacLean D."/>
        </authorList>
    </citation>
    <scope>NUCLEOTIDE SEQUENCE</scope>
</reference>
<protein>
    <submittedName>
        <fullName evidence="1">AlNc14C56G4239 protein</fullName>
    </submittedName>
</protein>
<sequence length="118" mass="13164">MVLETGQALAGTPPTQSLESFARDHGNLKVEVLLTQRAIGQLAKLPGGELRLLATSEELCQQLAHEKVTILGNEYAFQEYDLLGSRYFLDIFGLDLKFQRQALHLHCIHWDVTSSTTP</sequence>
<accession>F0WC56</accession>
<proteinExistence type="predicted"/>
<name>F0WC56_9STRA</name>
<dbReference type="HOGENOM" id="CLU_2077438_0_0_1"/>
<organism evidence="1">
    <name type="scientific">Albugo laibachii Nc14</name>
    <dbReference type="NCBI Taxonomy" id="890382"/>
    <lineage>
        <taxon>Eukaryota</taxon>
        <taxon>Sar</taxon>
        <taxon>Stramenopiles</taxon>
        <taxon>Oomycota</taxon>
        <taxon>Peronosporomycetes</taxon>
        <taxon>Albuginales</taxon>
        <taxon>Albuginaceae</taxon>
        <taxon>Albugo</taxon>
    </lineage>
</organism>
<dbReference type="EMBL" id="FR824101">
    <property type="protein sequence ID" value="CCA18769.1"/>
    <property type="molecule type" value="Genomic_DNA"/>
</dbReference>
<gene>
    <name evidence="1" type="primary">AlNc14C56G4239</name>
    <name evidence="1" type="ORF">ALNC14_049120</name>
</gene>
<reference evidence="1" key="1">
    <citation type="journal article" date="2011" name="PLoS Biol.">
        <title>Gene gain and loss during evolution of obligate parasitism in the white rust pathogen of Arabidopsis thaliana.</title>
        <authorList>
            <person name="Kemen E."/>
            <person name="Gardiner A."/>
            <person name="Schultz-Larsen T."/>
            <person name="Kemen A.C."/>
            <person name="Balmuth A.L."/>
            <person name="Robert-Seilaniantz A."/>
            <person name="Bailey K."/>
            <person name="Holub E."/>
            <person name="Studholme D.J."/>
            <person name="Maclean D."/>
            <person name="Jones J.D."/>
        </authorList>
    </citation>
    <scope>NUCLEOTIDE SEQUENCE</scope>
</reference>